<accession>Q5ZBP1</accession>
<dbReference type="EMBL" id="AP003303">
    <property type="protein sequence ID" value="BAD53045.1"/>
    <property type="molecule type" value="Genomic_DNA"/>
</dbReference>
<protein>
    <submittedName>
        <fullName evidence="2">Uncharacterized protein</fullName>
    </submittedName>
</protein>
<feature type="compositionally biased region" description="Low complexity" evidence="1">
    <location>
        <begin position="23"/>
        <end position="40"/>
    </location>
</feature>
<feature type="region of interest" description="Disordered" evidence="1">
    <location>
        <begin position="1"/>
        <end position="130"/>
    </location>
</feature>
<sequence length="446" mass="47025">MASDGASGEVRYGVARVEDDATARPSATAATAFAPPRGARVFPIPHHHHASSRRRRQQRGQSWRQRPGATGEEGTQCDILGDRKRELRDRQDQGRPSERRRKPHPLDRGSLRWQGQGRKGWGEPRPGKPVLSLLPAQLNCCRPMGRVKWRPPPPTSVMGEIAAAGRGAEDTQPSEDKADKGKGTQTAAAGTCLGEERAGRDQGEERPGDTNGGGNVLGAQTAAVAATNLDKETGGGGEHNDSGDVRAAQEVAHCGAWPTTKSRVSTRGLAMDEVAKTTAGTPMVVTVEPAEQTAAVIDEPVSEPVVAADESVAAANEPMEGTVAADKPTVREGIVAPTRLISPEKGDGPEREGGPPERGGMGRGPRIEASRRSASSNMGSMAAPSPPSGSRGRDPPRPPLLRRGSSPEPSFPRIRGTPKLVRPPTSSSRGLPSPFAIVFLRAGHPR</sequence>
<feature type="region of interest" description="Disordered" evidence="1">
    <location>
        <begin position="145"/>
        <end position="243"/>
    </location>
</feature>
<organism evidence="2">
    <name type="scientific">Oryza sativa subsp. japonica</name>
    <name type="common">Rice</name>
    <dbReference type="NCBI Taxonomy" id="39947"/>
    <lineage>
        <taxon>Eukaryota</taxon>
        <taxon>Viridiplantae</taxon>
        <taxon>Streptophyta</taxon>
        <taxon>Embryophyta</taxon>
        <taxon>Tracheophyta</taxon>
        <taxon>Spermatophyta</taxon>
        <taxon>Magnoliopsida</taxon>
        <taxon>Liliopsida</taxon>
        <taxon>Poales</taxon>
        <taxon>Poaceae</taxon>
        <taxon>BOP clade</taxon>
        <taxon>Oryzoideae</taxon>
        <taxon>Oryzeae</taxon>
        <taxon>Oryzinae</taxon>
        <taxon>Oryza</taxon>
        <taxon>Oryza sativa</taxon>
    </lineage>
</organism>
<dbReference type="Proteomes" id="UP000817658">
    <property type="component" value="Chromosome 1"/>
</dbReference>
<proteinExistence type="predicted"/>
<feature type="compositionally biased region" description="Basic and acidic residues" evidence="1">
    <location>
        <begin position="342"/>
        <end position="355"/>
    </location>
</feature>
<evidence type="ECO:0000256" key="1">
    <source>
        <dbReference type="SAM" id="MobiDB-lite"/>
    </source>
</evidence>
<reference evidence="2" key="1">
    <citation type="journal article" date="2002" name="Nature">
        <title>The genome sequence and structure of rice chromosome 1.</title>
        <authorList>
            <person name="Sasaki T."/>
            <person name="Matsumoto T."/>
            <person name="Yamamoto K."/>
            <person name="Sakata K."/>
            <person name="Baba T."/>
            <person name="Katayose Y."/>
            <person name="Wu J."/>
            <person name="Niimura Y."/>
            <person name="Cheng Z."/>
            <person name="Nagamura Y."/>
            <person name="Antonio B.A."/>
            <person name="Kanamori H."/>
            <person name="Hosokawa S."/>
            <person name="Masukawa M."/>
            <person name="Arikawa K."/>
            <person name="Chiden Y."/>
            <person name="Hayashi M."/>
            <person name="Okamoto M."/>
            <person name="Ando T."/>
            <person name="Aoki H."/>
            <person name="Arita K."/>
            <person name="Hamada M."/>
            <person name="Harada C."/>
            <person name="Hijishita S."/>
            <person name="Honda M."/>
            <person name="Ichikawa Y."/>
            <person name="Idonuma A."/>
            <person name="Iijima M."/>
            <person name="Ikeda M."/>
            <person name="Ikeno M."/>
            <person name="Itoh S."/>
            <person name="Itoh T."/>
            <person name="Itoh Y."/>
            <person name="Itoh Y."/>
            <person name="Iwabuchi A."/>
            <person name="Kamiya K."/>
            <person name="Karasawa W."/>
            <person name="Katagiri S."/>
            <person name="Kikuta A."/>
            <person name="Kobayashi N."/>
            <person name="Kono I."/>
            <person name="Machita K."/>
            <person name="Maehara T."/>
            <person name="Mizuno H."/>
            <person name="Mizubayashi T."/>
            <person name="Mukai Y."/>
            <person name="Nagasaki H."/>
            <person name="Nakashima M."/>
            <person name="Nakama Y."/>
            <person name="Nakamichi Y."/>
            <person name="Nakamura M."/>
            <person name="Namiki N."/>
            <person name="Negishi M."/>
            <person name="Ohta I."/>
            <person name="Ono N."/>
            <person name="Saji S."/>
            <person name="Sakai K."/>
            <person name="Shibata M."/>
            <person name="Shimokawa T."/>
            <person name="Shomura A."/>
            <person name="Song J."/>
            <person name="Takazaki Y."/>
            <person name="Terasawa K."/>
            <person name="Tsuji K."/>
            <person name="Waki K."/>
            <person name="Yamagata H."/>
            <person name="Yamane H."/>
            <person name="Yoshiki S."/>
            <person name="Yoshihara R."/>
            <person name="Yukawa K."/>
            <person name="Zhong H."/>
            <person name="Iwama H."/>
            <person name="Endo T."/>
            <person name="Ito H."/>
            <person name="Hahn J.H."/>
            <person name="Kim H.I."/>
            <person name="Eun M.Y."/>
            <person name="Yano M."/>
            <person name="Jiang J."/>
            <person name="Gojobori T."/>
        </authorList>
    </citation>
    <scope>NUCLEOTIDE SEQUENCE [LARGE SCALE GENOMIC DNA]</scope>
</reference>
<evidence type="ECO:0000313" key="2">
    <source>
        <dbReference type="EMBL" id="BAD53045.1"/>
    </source>
</evidence>
<feature type="compositionally biased region" description="Low complexity" evidence="1">
    <location>
        <begin position="372"/>
        <end position="383"/>
    </location>
</feature>
<feature type="compositionally biased region" description="Basic and acidic residues" evidence="1">
    <location>
        <begin position="229"/>
        <end position="243"/>
    </location>
</feature>
<dbReference type="AlphaFoldDB" id="Q5ZBP1"/>
<feature type="compositionally biased region" description="Basic and acidic residues" evidence="1">
    <location>
        <begin position="194"/>
        <end position="208"/>
    </location>
</feature>
<gene>
    <name evidence="2" type="primary">P0704D04.4</name>
</gene>
<name>Q5ZBP1_ORYSJ</name>
<feature type="compositionally biased region" description="Basic and acidic residues" evidence="1">
    <location>
        <begin position="80"/>
        <end position="97"/>
    </location>
</feature>
<feature type="compositionally biased region" description="Basic residues" evidence="1">
    <location>
        <begin position="45"/>
        <end position="58"/>
    </location>
</feature>
<feature type="region of interest" description="Disordered" evidence="1">
    <location>
        <begin position="313"/>
        <end position="434"/>
    </location>
</feature>